<dbReference type="Pfam" id="PF11951">
    <property type="entry name" value="Fungal_trans_2"/>
    <property type="match status" value="1"/>
</dbReference>
<dbReference type="PROSITE" id="PS50048">
    <property type="entry name" value="ZN2_CY6_FUNGAL_2"/>
    <property type="match status" value="1"/>
</dbReference>
<dbReference type="eggNOG" id="ENOG502SUM8">
    <property type="taxonomic scope" value="Eukaryota"/>
</dbReference>
<protein>
    <recommendedName>
        <fullName evidence="4">Zn(2)-C6 fungal-type domain-containing protein</fullName>
    </recommendedName>
</protein>
<dbReference type="SUPFAM" id="SSF57701">
    <property type="entry name" value="Zn2/Cys6 DNA-binding domain"/>
    <property type="match status" value="1"/>
</dbReference>
<dbReference type="OrthoDB" id="648861at2759"/>
<dbReference type="EMBL" id="ABDG02000026">
    <property type="protein sequence ID" value="EHK42398.1"/>
    <property type="molecule type" value="Genomic_DNA"/>
</dbReference>
<dbReference type="InterPro" id="IPR036864">
    <property type="entry name" value="Zn2-C6_fun-type_DNA-bd_sf"/>
</dbReference>
<dbReference type="PANTHER" id="PTHR37534">
    <property type="entry name" value="TRANSCRIPTIONAL ACTIVATOR PROTEIN UGA3"/>
    <property type="match status" value="1"/>
</dbReference>
<dbReference type="SMART" id="SM00066">
    <property type="entry name" value="GAL4"/>
    <property type="match status" value="1"/>
</dbReference>
<sequence>MSSDELATAYPEAKLSFNTSRCHTCRLRKVRCKADNETLEDAKKQASTCSNCKRLGLECRWQRPALGERISPPPKRRNMIGRRVSRRANEEIPHSPTSTQSVKNDDAQSLDKNGSASKFREMADQNEAPHSDHSDDVSSQPPSDPFELFSGGSFYFDAALDYQSLELNLSGEGLDLIPLPAVSPSVLQRQNDARPLVIDDGFSLEESDNGLWQLGTLSTDGDESILQAAKARGPSVNEDNRQLIQHYLEVMKGYAKVDDRSKDTNNLFISAFSKSLSFPPLFYAILSFSASHLAMESPSYCDQAKIYDRLAQESFNQFARDKTSTVDGLLSALFVRVKQIHVTAGNIDTFFELISAAIDIVCTEEVEKALADPSSLIRRIVIRLAILDARASHYGLGGGQLVQHLRNIPTISPIFDAGLGQNSTVGDVSSLIRADSFRMHVAQLDMRIQDQLGNEFATLTPVRTEEIKSLYKSIQQQIDLWEAEDGEEDREDAVEEEQLSSATYGRFTVLSALHSALLYLYAVYPLLSFDPEASVSKILHYHLKIRYDPSRSCSPSSILPSSLFLAGICTSDSIRRDWIIERFREGEAWGIYIRKARELLQAIVKLRKKGDNPSVRSVMDQVTGRFII</sequence>
<evidence type="ECO:0000259" key="4">
    <source>
        <dbReference type="PROSITE" id="PS50048"/>
    </source>
</evidence>
<organism evidence="5 6">
    <name type="scientific">Hypocrea atroviridis (strain ATCC 20476 / IMI 206040)</name>
    <name type="common">Trichoderma atroviride</name>
    <dbReference type="NCBI Taxonomy" id="452589"/>
    <lineage>
        <taxon>Eukaryota</taxon>
        <taxon>Fungi</taxon>
        <taxon>Dikarya</taxon>
        <taxon>Ascomycota</taxon>
        <taxon>Pezizomycotina</taxon>
        <taxon>Sordariomycetes</taxon>
        <taxon>Hypocreomycetidae</taxon>
        <taxon>Hypocreales</taxon>
        <taxon>Hypocreaceae</taxon>
        <taxon>Trichoderma</taxon>
    </lineage>
</organism>
<dbReference type="InterPro" id="IPR021858">
    <property type="entry name" value="Fun_TF"/>
</dbReference>
<evidence type="ECO:0000256" key="1">
    <source>
        <dbReference type="ARBA" id="ARBA00004123"/>
    </source>
</evidence>
<evidence type="ECO:0000256" key="2">
    <source>
        <dbReference type="ARBA" id="ARBA00023242"/>
    </source>
</evidence>
<dbReference type="Proteomes" id="UP000005426">
    <property type="component" value="Unassembled WGS sequence"/>
</dbReference>
<dbReference type="OMA" id="QHYLEVM"/>
<comment type="subcellular location">
    <subcellularLocation>
        <location evidence="1">Nucleus</location>
    </subcellularLocation>
</comment>
<feature type="domain" description="Zn(2)-C6 fungal-type" evidence="4">
    <location>
        <begin position="21"/>
        <end position="61"/>
    </location>
</feature>
<dbReference type="PANTHER" id="PTHR37534:SF46">
    <property type="entry name" value="ZN(II)2CYS6 TRANSCRIPTION FACTOR (EUROFUNG)"/>
    <property type="match status" value="1"/>
</dbReference>
<comment type="caution">
    <text evidence="5">The sequence shown here is derived from an EMBL/GenBank/DDBJ whole genome shotgun (WGS) entry which is preliminary data.</text>
</comment>
<feature type="region of interest" description="Disordered" evidence="3">
    <location>
        <begin position="67"/>
        <end position="144"/>
    </location>
</feature>
<keyword evidence="6" id="KW-1185">Reference proteome</keyword>
<name>G9P0T1_HYPAI</name>
<reference evidence="5 6" key="1">
    <citation type="journal article" date="2011" name="Genome Biol.">
        <title>Comparative genome sequence analysis underscores mycoparasitism as the ancestral life style of Trichoderma.</title>
        <authorList>
            <person name="Kubicek C.P."/>
            <person name="Herrera-Estrella A."/>
            <person name="Seidl-Seiboth V."/>
            <person name="Martinez D.A."/>
            <person name="Druzhinina I.S."/>
            <person name="Thon M."/>
            <person name="Zeilinger S."/>
            <person name="Casas-Flores S."/>
            <person name="Horwitz B.A."/>
            <person name="Mukherjee P.K."/>
            <person name="Mukherjee M."/>
            <person name="Kredics L."/>
            <person name="Alcaraz L.D."/>
            <person name="Aerts A."/>
            <person name="Antal Z."/>
            <person name="Atanasova L."/>
            <person name="Cervantes-Badillo M.G."/>
            <person name="Challacombe J."/>
            <person name="Chertkov O."/>
            <person name="McCluskey K."/>
            <person name="Coulpier F."/>
            <person name="Deshpande N."/>
            <person name="von Doehren H."/>
            <person name="Ebbole D.J."/>
            <person name="Esquivel-Naranjo E.U."/>
            <person name="Fekete E."/>
            <person name="Flipphi M."/>
            <person name="Glaser F."/>
            <person name="Gomez-Rodriguez E.Y."/>
            <person name="Gruber S."/>
            <person name="Han C."/>
            <person name="Henrissat B."/>
            <person name="Hermosa R."/>
            <person name="Hernandez-Onate M."/>
            <person name="Karaffa L."/>
            <person name="Kosti I."/>
            <person name="Le Crom S."/>
            <person name="Lindquist E."/>
            <person name="Lucas S."/>
            <person name="Luebeck M."/>
            <person name="Luebeck P.S."/>
            <person name="Margeot A."/>
            <person name="Metz B."/>
            <person name="Misra M."/>
            <person name="Nevalainen H."/>
            <person name="Omann M."/>
            <person name="Packer N."/>
            <person name="Perrone G."/>
            <person name="Uresti-Rivera E.E."/>
            <person name="Salamov A."/>
            <person name="Schmoll M."/>
            <person name="Seiboth B."/>
            <person name="Shapiro H."/>
            <person name="Sukno S."/>
            <person name="Tamayo-Ramos J.A."/>
            <person name="Tisch D."/>
            <person name="Wiest A."/>
            <person name="Wilkinson H.H."/>
            <person name="Zhang M."/>
            <person name="Coutinho P.M."/>
            <person name="Kenerley C.M."/>
            <person name="Monte E."/>
            <person name="Baker S.E."/>
            <person name="Grigoriev I.V."/>
        </authorList>
    </citation>
    <scope>NUCLEOTIDE SEQUENCE [LARGE SCALE GENOMIC DNA]</scope>
    <source>
        <strain evidence="6">ATCC 20476 / IMI 206040</strain>
    </source>
</reference>
<dbReference type="GO" id="GO:0005634">
    <property type="term" value="C:nucleus"/>
    <property type="evidence" value="ECO:0007669"/>
    <property type="project" value="UniProtKB-SubCell"/>
</dbReference>
<dbReference type="HOGENOM" id="CLU_030207_0_0_1"/>
<dbReference type="GO" id="GO:0000981">
    <property type="term" value="F:DNA-binding transcription factor activity, RNA polymerase II-specific"/>
    <property type="evidence" value="ECO:0007669"/>
    <property type="project" value="InterPro"/>
</dbReference>
<dbReference type="Pfam" id="PF00172">
    <property type="entry name" value="Zn_clus"/>
    <property type="match status" value="1"/>
</dbReference>
<dbReference type="AlphaFoldDB" id="G9P0T1"/>
<dbReference type="CDD" id="cd00067">
    <property type="entry name" value="GAL4"/>
    <property type="match status" value="1"/>
</dbReference>
<evidence type="ECO:0000313" key="5">
    <source>
        <dbReference type="EMBL" id="EHK42398.1"/>
    </source>
</evidence>
<dbReference type="InterPro" id="IPR001138">
    <property type="entry name" value="Zn2Cys6_DnaBD"/>
</dbReference>
<feature type="compositionally biased region" description="Basic residues" evidence="3">
    <location>
        <begin position="74"/>
        <end position="86"/>
    </location>
</feature>
<evidence type="ECO:0000313" key="6">
    <source>
        <dbReference type="Proteomes" id="UP000005426"/>
    </source>
</evidence>
<keyword evidence="2" id="KW-0539">Nucleus</keyword>
<feature type="compositionally biased region" description="Basic and acidic residues" evidence="3">
    <location>
        <begin position="118"/>
        <end position="136"/>
    </location>
</feature>
<proteinExistence type="predicted"/>
<dbReference type="GO" id="GO:0008270">
    <property type="term" value="F:zinc ion binding"/>
    <property type="evidence" value="ECO:0007669"/>
    <property type="project" value="InterPro"/>
</dbReference>
<evidence type="ECO:0000256" key="3">
    <source>
        <dbReference type="SAM" id="MobiDB-lite"/>
    </source>
</evidence>
<gene>
    <name evidence="5" type="ORF">TRIATDRAFT_86706</name>
</gene>
<accession>G9P0T1</accession>
<dbReference type="Gene3D" id="4.10.240.10">
    <property type="entry name" value="Zn(2)-C6 fungal-type DNA-binding domain"/>
    <property type="match status" value="1"/>
</dbReference>